<protein>
    <recommendedName>
        <fullName evidence="3 5">Aspartate ammonia-lyase</fullName>
        <shortName evidence="6">Aspartase</shortName>
        <ecNumber evidence="2 5">4.3.1.1</ecNumber>
    </recommendedName>
</protein>
<name>A0ABR6AXM9_9BACI</name>
<dbReference type="EC" id="4.3.1.1" evidence="2 5"/>
<dbReference type="Pfam" id="PF00206">
    <property type="entry name" value="Lyase_1"/>
    <property type="match status" value="1"/>
</dbReference>
<organism evidence="9 10">
    <name type="scientific">Bacillus aerius</name>
    <dbReference type="NCBI Taxonomy" id="293388"/>
    <lineage>
        <taxon>Bacteria</taxon>
        <taxon>Bacillati</taxon>
        <taxon>Bacillota</taxon>
        <taxon>Bacilli</taxon>
        <taxon>Bacillales</taxon>
        <taxon>Bacillaceae</taxon>
        <taxon>Bacillus</taxon>
    </lineage>
</organism>
<dbReference type="PANTHER" id="PTHR42696">
    <property type="entry name" value="ASPARTATE AMMONIA-LYASE"/>
    <property type="match status" value="1"/>
</dbReference>
<evidence type="ECO:0000259" key="8">
    <source>
        <dbReference type="Pfam" id="PF10415"/>
    </source>
</evidence>
<dbReference type="RefSeq" id="WP_025208223.1">
    <property type="nucleotide sequence ID" value="NZ_JACJIG010000001.1"/>
</dbReference>
<dbReference type="SUPFAM" id="SSF48557">
    <property type="entry name" value="L-aspartase-like"/>
    <property type="match status" value="1"/>
</dbReference>
<dbReference type="InterPro" id="IPR008948">
    <property type="entry name" value="L-Aspartase-like"/>
</dbReference>
<evidence type="ECO:0000256" key="6">
    <source>
        <dbReference type="RuleBase" id="RU362017"/>
    </source>
</evidence>
<dbReference type="GO" id="GO:0008797">
    <property type="term" value="F:aspartate ammonia-lyase activity"/>
    <property type="evidence" value="ECO:0007669"/>
    <property type="project" value="UniProtKB-EC"/>
</dbReference>
<dbReference type="NCBIfam" id="NF011092">
    <property type="entry name" value="PRK14515.1"/>
    <property type="match status" value="1"/>
</dbReference>
<evidence type="ECO:0000256" key="2">
    <source>
        <dbReference type="ARBA" id="ARBA00012992"/>
    </source>
</evidence>
<keyword evidence="10" id="KW-1185">Reference proteome</keyword>
<dbReference type="Gene3D" id="1.20.200.10">
    <property type="entry name" value="Fumarase/aspartase (Central domain)"/>
    <property type="match status" value="1"/>
</dbReference>
<dbReference type="InterPro" id="IPR018951">
    <property type="entry name" value="Fumarase_C_C"/>
</dbReference>
<evidence type="ECO:0000256" key="1">
    <source>
        <dbReference type="ARBA" id="ARBA00005596"/>
    </source>
</evidence>
<dbReference type="NCBIfam" id="NF008909">
    <property type="entry name" value="PRK12273.1"/>
    <property type="match status" value="1"/>
</dbReference>
<dbReference type="CDD" id="cd01357">
    <property type="entry name" value="Aspartase"/>
    <property type="match status" value="1"/>
</dbReference>
<dbReference type="InterPro" id="IPR051546">
    <property type="entry name" value="Aspartate_Ammonia-Lyase"/>
</dbReference>
<feature type="domain" description="Fumarase C C-terminal" evidence="8">
    <location>
        <begin position="410"/>
        <end position="462"/>
    </location>
</feature>
<dbReference type="PRINTS" id="PR00149">
    <property type="entry name" value="FUMRATELYASE"/>
</dbReference>
<feature type="domain" description="Fumarate lyase N-terminal" evidence="7">
    <location>
        <begin position="14"/>
        <end position="343"/>
    </location>
</feature>
<dbReference type="InterPro" id="IPR020557">
    <property type="entry name" value="Fumarate_lyase_CS"/>
</dbReference>
<dbReference type="InterPro" id="IPR022761">
    <property type="entry name" value="Fumarate_lyase_N"/>
</dbReference>
<dbReference type="PROSITE" id="PS00163">
    <property type="entry name" value="FUMARATE_LYASES"/>
    <property type="match status" value="1"/>
</dbReference>
<dbReference type="InterPro" id="IPR024083">
    <property type="entry name" value="Fumarase/histidase_N"/>
</dbReference>
<comment type="catalytic activity">
    <reaction evidence="6">
        <text>L-aspartate = fumarate + NH4(+)</text>
        <dbReference type="Rhea" id="RHEA:16601"/>
        <dbReference type="ChEBI" id="CHEBI:28938"/>
        <dbReference type="ChEBI" id="CHEBI:29806"/>
        <dbReference type="ChEBI" id="CHEBI:29991"/>
        <dbReference type="EC" id="4.3.1.1"/>
    </reaction>
</comment>
<dbReference type="InterPro" id="IPR000362">
    <property type="entry name" value="Fumarate_lyase_fam"/>
</dbReference>
<evidence type="ECO:0000256" key="4">
    <source>
        <dbReference type="ARBA" id="ARBA00023239"/>
    </source>
</evidence>
<evidence type="ECO:0000259" key="7">
    <source>
        <dbReference type="Pfam" id="PF00206"/>
    </source>
</evidence>
<dbReference type="PANTHER" id="PTHR42696:SF2">
    <property type="entry name" value="ASPARTATE AMMONIA-LYASE"/>
    <property type="match status" value="1"/>
</dbReference>
<dbReference type="Proteomes" id="UP000517315">
    <property type="component" value="Unassembled WGS sequence"/>
</dbReference>
<dbReference type="InterPro" id="IPR004708">
    <property type="entry name" value="ApsA"/>
</dbReference>
<keyword evidence="4 6" id="KW-0456">Lyase</keyword>
<evidence type="ECO:0000313" key="10">
    <source>
        <dbReference type="Proteomes" id="UP000517315"/>
    </source>
</evidence>
<comment type="caution">
    <text evidence="9">The sequence shown here is derived from an EMBL/GenBank/DDBJ whole genome shotgun (WGS) entry which is preliminary data.</text>
</comment>
<dbReference type="Pfam" id="PF10415">
    <property type="entry name" value="FumaraseC_C"/>
    <property type="match status" value="1"/>
</dbReference>
<sequence>MVQATYRYEKDFLGEKEIPADVYYGVQTLRAKENFPITGYRMHEELIRAFAIVKKAAAQANMEVGRLYEGIGNAIVQASDEVIEGKFHEYFIVDPIQGGAGTSMNMNANEVIGNRALEIMGHQKGEYIHLSPNTHVNMSQSTNDSFPTAIHIAVLKQLDILLETMQAMHDVFRKKAKEFDHVIKMGRTHLQDAVPIRLGQEFEAYSRVLSRDIKRINQSKQHLYEVNMGATAVGTGLNADPRYIEIVVKKLADISGLPLVGAEHLVDATQNTDAYTEVSAALKVCMMNMSKIANDLRLMASGPRAGLAEIALPARQPGSSIMPGKVNPVMAELINQIAFQVIGNDHTICLASEAGQLELNVMEPVLVFNLLQSISIMNNGFRSFTDHCLADIEANEKRLKEYVEKSAGVITAVNPHLGYEAAARIAREAILTGQSIRDLCLQNDVLTEEELDIILNPYEMTKPGIAGAELLER</sequence>
<evidence type="ECO:0000313" key="9">
    <source>
        <dbReference type="EMBL" id="MBA8916486.1"/>
    </source>
</evidence>
<comment type="similarity">
    <text evidence="1 6">Belongs to the class-II fumarase/aspartase family. Aspartase subfamily.</text>
</comment>
<dbReference type="EMBL" id="JACJIG010000001">
    <property type="protein sequence ID" value="MBA8916486.1"/>
    <property type="molecule type" value="Genomic_DNA"/>
</dbReference>
<dbReference type="Gene3D" id="1.10.275.10">
    <property type="entry name" value="Fumarase/aspartase (N-terminal domain)"/>
    <property type="match status" value="1"/>
</dbReference>
<proteinExistence type="inferred from homology"/>
<gene>
    <name evidence="9" type="ORF">HNP39_000198</name>
</gene>
<dbReference type="PRINTS" id="PR00145">
    <property type="entry name" value="ARGSUCLYASE"/>
</dbReference>
<dbReference type="Gene3D" id="1.10.40.30">
    <property type="entry name" value="Fumarase/aspartase (C-terminal domain)"/>
    <property type="match status" value="1"/>
</dbReference>
<reference evidence="9 10" key="1">
    <citation type="submission" date="2020-08" db="EMBL/GenBank/DDBJ databases">
        <title>Functional genomics of gut bacteria from endangered species of beetles.</title>
        <authorList>
            <person name="Carlos-Shanley C."/>
        </authorList>
    </citation>
    <scope>NUCLEOTIDE SEQUENCE [LARGE SCALE GENOMIC DNA]</scope>
    <source>
        <strain evidence="9 10">S00152</strain>
    </source>
</reference>
<accession>A0ABR6AXM9</accession>
<evidence type="ECO:0000256" key="5">
    <source>
        <dbReference type="NCBIfam" id="TIGR00839"/>
    </source>
</evidence>
<dbReference type="NCBIfam" id="TIGR00839">
    <property type="entry name" value="aspA"/>
    <property type="match status" value="1"/>
</dbReference>
<evidence type="ECO:0000256" key="3">
    <source>
        <dbReference type="ARBA" id="ARBA00016146"/>
    </source>
</evidence>
<dbReference type="GeneID" id="66361406"/>